<comment type="caution">
    <text evidence="1">The sequence shown here is derived from an EMBL/GenBank/DDBJ whole genome shotgun (WGS) entry which is preliminary data.</text>
</comment>
<dbReference type="Proteomes" id="UP000594638">
    <property type="component" value="Unassembled WGS sequence"/>
</dbReference>
<name>A0A8S0UTP5_OLEEU</name>
<evidence type="ECO:0000313" key="2">
    <source>
        <dbReference type="Proteomes" id="UP000594638"/>
    </source>
</evidence>
<reference evidence="1 2" key="1">
    <citation type="submission" date="2019-12" db="EMBL/GenBank/DDBJ databases">
        <authorList>
            <person name="Alioto T."/>
            <person name="Alioto T."/>
            <person name="Gomez Garrido J."/>
        </authorList>
    </citation>
    <scope>NUCLEOTIDE SEQUENCE [LARGE SCALE GENOMIC DNA]</scope>
</reference>
<protein>
    <submittedName>
        <fullName evidence="1">Uncharacterized protein</fullName>
    </submittedName>
</protein>
<gene>
    <name evidence="1" type="ORF">OLEA9_A082393</name>
</gene>
<keyword evidence="2" id="KW-1185">Reference proteome</keyword>
<dbReference type="AlphaFoldDB" id="A0A8S0UTP5"/>
<accession>A0A8S0UTP5</accession>
<dbReference type="Gramene" id="OE9A082393T1">
    <property type="protein sequence ID" value="OE9A082393C1"/>
    <property type="gene ID" value="OE9A082393"/>
</dbReference>
<proteinExistence type="predicted"/>
<evidence type="ECO:0000313" key="1">
    <source>
        <dbReference type="EMBL" id="CAA3021293.1"/>
    </source>
</evidence>
<organism evidence="1 2">
    <name type="scientific">Olea europaea subsp. europaea</name>
    <dbReference type="NCBI Taxonomy" id="158383"/>
    <lineage>
        <taxon>Eukaryota</taxon>
        <taxon>Viridiplantae</taxon>
        <taxon>Streptophyta</taxon>
        <taxon>Embryophyta</taxon>
        <taxon>Tracheophyta</taxon>
        <taxon>Spermatophyta</taxon>
        <taxon>Magnoliopsida</taxon>
        <taxon>eudicotyledons</taxon>
        <taxon>Gunneridae</taxon>
        <taxon>Pentapetalae</taxon>
        <taxon>asterids</taxon>
        <taxon>lamiids</taxon>
        <taxon>Lamiales</taxon>
        <taxon>Oleaceae</taxon>
        <taxon>Oleeae</taxon>
        <taxon>Olea</taxon>
    </lineage>
</organism>
<sequence>MELNFRPLRPPDFNTTTISSSTLNIPMQILARSSQILPKNLFSRTVLLQIKSMDAHISYNPQAAQAHQYASIHVSITANYPENRDLQPIFKSANSQSTKPFFGAMVGPMIVDTTTRHYSS</sequence>
<dbReference type="EMBL" id="CACTIH010009052">
    <property type="protein sequence ID" value="CAA3021293.1"/>
    <property type="molecule type" value="Genomic_DNA"/>
</dbReference>